<evidence type="ECO:0000313" key="7">
    <source>
        <dbReference type="Proteomes" id="UP001139333"/>
    </source>
</evidence>
<evidence type="ECO:0000259" key="5">
    <source>
        <dbReference type="Pfam" id="PF13360"/>
    </source>
</evidence>
<dbReference type="PANTHER" id="PTHR34512:SF30">
    <property type="entry name" value="OUTER MEMBRANE PROTEIN ASSEMBLY FACTOR BAMB"/>
    <property type="match status" value="1"/>
</dbReference>
<proteinExistence type="inferred from homology"/>
<dbReference type="InterPro" id="IPR017687">
    <property type="entry name" value="BamB"/>
</dbReference>
<evidence type="ECO:0000256" key="1">
    <source>
        <dbReference type="ARBA" id="ARBA00022729"/>
    </source>
</evidence>
<dbReference type="GO" id="GO:0051205">
    <property type="term" value="P:protein insertion into membrane"/>
    <property type="evidence" value="ECO:0007669"/>
    <property type="project" value="UniProtKB-UniRule"/>
</dbReference>
<sequence length="409" mass="44826">MKLWCKNLLTAGLAIAVISGCSSSDVEDEPVSELAEIQATVFPEVVWSENVGKGVGEYYSQLRPAIRYGKIYVADREGHVSAYDEKTLERVWHTNFQHELKDYLKTKTKGINLAAGVTAARNKVFVGGESGLLVALDEKTGEILWTAEANGELLSEPTVAEDVVAVNSSKGAFEAFNIDTGEKLWTYEMQLPNLTLRGTGSAAYEAGGFFLGTADGKVAVVVKNNGQVAWEQAIYTPTGGNEFTRMADVDMKPLILGENLYAASYNGNLASMELRSGRIIWSRKYSSFNELAHAGISLYLVDDHSRIYAVDRRNGLELWSNTELKNRDLTSPAILGQYIIVGDFEGYLHVLDREDGKIVGRVEVDSDGLYSQPLVVDDKIYLQGRNGELSIVALAENNSEQESDVAADE</sequence>
<dbReference type="SUPFAM" id="SSF50998">
    <property type="entry name" value="Quinoprotein alcohol dehydrogenase-like"/>
    <property type="match status" value="1"/>
</dbReference>
<dbReference type="Pfam" id="PF13360">
    <property type="entry name" value="PQQ_2"/>
    <property type="match status" value="1"/>
</dbReference>
<dbReference type="RefSeq" id="WP_248994438.1">
    <property type="nucleotide sequence ID" value="NZ_JAKIKP010000002.1"/>
</dbReference>
<keyword evidence="3 4" id="KW-0998">Cell outer membrane</keyword>
<dbReference type="SMART" id="SM00564">
    <property type="entry name" value="PQQ"/>
    <property type="match status" value="7"/>
</dbReference>
<evidence type="ECO:0000313" key="6">
    <source>
        <dbReference type="EMBL" id="MCL1141753.1"/>
    </source>
</evidence>
<comment type="function">
    <text evidence="4">Part of the outer membrane protein assembly complex, which is involved in assembly and insertion of beta-barrel proteins into the outer membrane.</text>
</comment>
<keyword evidence="1 4" id="KW-0732">Signal</keyword>
<dbReference type="Proteomes" id="UP001139333">
    <property type="component" value="Unassembled WGS sequence"/>
</dbReference>
<comment type="similarity">
    <text evidence="4">Belongs to the BamB family.</text>
</comment>
<dbReference type="HAMAP" id="MF_00923">
    <property type="entry name" value="OM_assembly_BamB"/>
    <property type="match status" value="1"/>
</dbReference>
<feature type="domain" description="Pyrrolo-quinoline quinone repeat" evidence="5">
    <location>
        <begin position="76"/>
        <end position="321"/>
    </location>
</feature>
<organism evidence="6 7">
    <name type="scientific">Shewanella gaetbuli</name>
    <dbReference type="NCBI Taxonomy" id="220752"/>
    <lineage>
        <taxon>Bacteria</taxon>
        <taxon>Pseudomonadati</taxon>
        <taxon>Pseudomonadota</taxon>
        <taxon>Gammaproteobacteria</taxon>
        <taxon>Alteromonadales</taxon>
        <taxon>Shewanellaceae</taxon>
        <taxon>Shewanella</taxon>
    </lineage>
</organism>
<dbReference type="NCBIfam" id="TIGR03300">
    <property type="entry name" value="assembly_YfgL"/>
    <property type="match status" value="1"/>
</dbReference>
<dbReference type="InterPro" id="IPR002372">
    <property type="entry name" value="PQQ_rpt_dom"/>
</dbReference>
<comment type="subunit">
    <text evidence="4">Part of the Bam complex.</text>
</comment>
<keyword evidence="4" id="KW-0449">Lipoprotein</keyword>
<dbReference type="InterPro" id="IPR018391">
    <property type="entry name" value="PQQ_b-propeller_rpt"/>
</dbReference>
<dbReference type="PANTHER" id="PTHR34512">
    <property type="entry name" value="CELL SURFACE PROTEIN"/>
    <property type="match status" value="1"/>
</dbReference>
<evidence type="ECO:0000256" key="4">
    <source>
        <dbReference type="HAMAP-Rule" id="MF_00923"/>
    </source>
</evidence>
<evidence type="ECO:0000256" key="2">
    <source>
        <dbReference type="ARBA" id="ARBA00023136"/>
    </source>
</evidence>
<dbReference type="GO" id="GO:0009279">
    <property type="term" value="C:cell outer membrane"/>
    <property type="evidence" value="ECO:0007669"/>
    <property type="project" value="UniProtKB-SubCell"/>
</dbReference>
<reference evidence="6" key="1">
    <citation type="submission" date="2022-01" db="EMBL/GenBank/DDBJ databases">
        <title>Whole genome-based taxonomy of the Shewanellaceae.</title>
        <authorList>
            <person name="Martin-Rodriguez A.J."/>
        </authorList>
    </citation>
    <scope>NUCLEOTIDE SEQUENCE</scope>
    <source>
        <strain evidence="6">DSM 16422</strain>
    </source>
</reference>
<dbReference type="AlphaFoldDB" id="A0A9X2CFV7"/>
<evidence type="ECO:0000256" key="3">
    <source>
        <dbReference type="ARBA" id="ARBA00023237"/>
    </source>
</evidence>
<dbReference type="PROSITE" id="PS51257">
    <property type="entry name" value="PROKAR_LIPOPROTEIN"/>
    <property type="match status" value="1"/>
</dbReference>
<dbReference type="Gene3D" id="2.130.10.10">
    <property type="entry name" value="YVTN repeat-like/Quinoprotein amine dehydrogenase"/>
    <property type="match status" value="1"/>
</dbReference>
<dbReference type="InterPro" id="IPR015943">
    <property type="entry name" value="WD40/YVTN_repeat-like_dom_sf"/>
</dbReference>
<keyword evidence="2 4" id="KW-0472">Membrane</keyword>
<keyword evidence="4" id="KW-0564">Palmitate</keyword>
<name>A0A9X2CFV7_9GAMM</name>
<dbReference type="EMBL" id="JAKIKP010000002">
    <property type="protein sequence ID" value="MCL1141753.1"/>
    <property type="molecule type" value="Genomic_DNA"/>
</dbReference>
<dbReference type="InterPro" id="IPR011047">
    <property type="entry name" value="Quinoprotein_ADH-like_sf"/>
</dbReference>
<comment type="subcellular location">
    <subcellularLocation>
        <location evidence="4">Cell outer membrane</location>
        <topology evidence="4">Lipid-anchor</topology>
    </subcellularLocation>
</comment>
<gene>
    <name evidence="4 6" type="primary">bamB</name>
    <name evidence="6" type="ORF">L2672_03415</name>
</gene>
<protein>
    <recommendedName>
        <fullName evidence="4">Outer membrane protein assembly factor BamB</fullName>
    </recommendedName>
</protein>
<comment type="caution">
    <text evidence="6">The sequence shown here is derived from an EMBL/GenBank/DDBJ whole genome shotgun (WGS) entry which is preliminary data.</text>
</comment>
<keyword evidence="7" id="KW-1185">Reference proteome</keyword>
<dbReference type="GO" id="GO:0043165">
    <property type="term" value="P:Gram-negative-bacterium-type cell outer membrane assembly"/>
    <property type="evidence" value="ECO:0007669"/>
    <property type="project" value="UniProtKB-UniRule"/>
</dbReference>
<accession>A0A9X2CFV7</accession>
<dbReference type="NCBIfam" id="NF008351">
    <property type="entry name" value="PRK11138.1"/>
    <property type="match status" value="1"/>
</dbReference>